<dbReference type="SMART" id="SM00249">
    <property type="entry name" value="PHD"/>
    <property type="match status" value="4"/>
</dbReference>
<dbReference type="Proteomes" id="UP001165740">
    <property type="component" value="Chromosome 11"/>
</dbReference>
<dbReference type="PANTHER" id="PTHR13793:SF150">
    <property type="entry name" value="PHD FINGER PROTEIN 14"/>
    <property type="match status" value="1"/>
</dbReference>
<evidence type="ECO:0000259" key="8">
    <source>
        <dbReference type="PROSITE" id="PS51805"/>
    </source>
</evidence>
<dbReference type="InterPro" id="IPR011011">
    <property type="entry name" value="Znf_FYVE_PHD"/>
</dbReference>
<feature type="domain" description="PHD-type" evidence="8">
    <location>
        <begin position="313"/>
        <end position="432"/>
    </location>
</feature>
<feature type="compositionally biased region" description="Basic and acidic residues" evidence="6">
    <location>
        <begin position="718"/>
        <end position="729"/>
    </location>
</feature>
<feature type="compositionally biased region" description="Basic and acidic residues" evidence="6">
    <location>
        <begin position="885"/>
        <end position="905"/>
    </location>
</feature>
<protein>
    <submittedName>
        <fullName evidence="10">PHD finger protein 14-like</fullName>
    </submittedName>
</protein>
<dbReference type="GO" id="GO:0008270">
    <property type="term" value="F:zinc ion binding"/>
    <property type="evidence" value="ECO:0007669"/>
    <property type="project" value="UniProtKB-KW"/>
</dbReference>
<dbReference type="Gene3D" id="3.30.40.10">
    <property type="entry name" value="Zinc/RING finger domain, C3HC4 (zinc finger)"/>
    <property type="match status" value="3"/>
</dbReference>
<sequence>MDSSEKNKNTSENGNKSTSDEIQLDDFDPRVSFLYKAMLNRDPRKRRVKPVPRSQVQINFGGLDDSEEDSDFDISKHSKEFGKNVSGDTNDEEEDSDDDDDDEDVNLEDNEMDEEDDITDDDDDDDEQLEEEDDTDDDDDGDEDSDHDDTDLDSSKDGECLETNKKKSSFMESPEIKGLGQAWGMIDSDEDDEDYVPKKRKKKASKSGTDKSSTNAQGTKKKKTDAEARESAAQEDPDSYQDAAPQGRIKVIVCCVCLSDRSADDDEIVECDNCGISVHEGCYGISESHSTASTESSASTEPWFCDACKASAKPVCELCPNTGGIFKETDNGKWVHIVCALYTPGVAFGDVDKLSLVTLFEMPYSKWGARECSLCEDSRFSQTGVCINCDAGMCKAYFHVTCAQKEGLLTEAAPEEVMDIADPFFAYCKLHADKITSKIKRRNWLAIQSHVKTHTPSVIADENEKLRFHRKLTRHQEKYSITKLKRPPSWVPTQKMVRHLHTSPSAVRGFLRKAELMGVITQVHTIPSEKQEVRKKALGQPAFTAEFINYFMDRNVKVDNLKHTLADLISQNNKLQTQEKVVRKQYDQLNNQVNELKQKGNSVRCEGESLCGILQDIYGKPVPHIPEVFKNRKRTRSPGKKEPSTSPTILINQCGICHSTTDQHLLAKCDSCKKHYHLGCLDPPLTRMPKKTKLFGWQCSYCVIPSTDDSARSAPDVDEPRRLRETIKEPDKFFHLSHIQDSIKSQEQKSLLRKRKRKQRDTARARRLARNTAKGSKTTQKSPSRAKAGTSKTVKPSSRSKAATSSLHSAYFGLREGETISDMPITCVVCNKDGLITDTVRCDECMLSYHLKCLEPPMKKSPKVRGYMWHCEACDMMDSSNEELIETRREEKRSNTTRTVNRDASYEASLDLEVNSDNSN</sequence>
<keyword evidence="5" id="KW-0175">Coiled coil</keyword>
<dbReference type="CDD" id="cd15674">
    <property type="entry name" value="ePHD_PHF14"/>
    <property type="match status" value="1"/>
</dbReference>
<proteinExistence type="predicted"/>
<dbReference type="Pfam" id="PF00628">
    <property type="entry name" value="PHD"/>
    <property type="match status" value="3"/>
</dbReference>
<dbReference type="InterPro" id="IPR034732">
    <property type="entry name" value="EPHD"/>
</dbReference>
<evidence type="ECO:0000256" key="5">
    <source>
        <dbReference type="SAM" id="Coils"/>
    </source>
</evidence>
<evidence type="ECO:0000313" key="9">
    <source>
        <dbReference type="Proteomes" id="UP001165740"/>
    </source>
</evidence>
<dbReference type="AlphaFoldDB" id="A0A9U8E7F8"/>
<dbReference type="CDD" id="cd15563">
    <property type="entry name" value="PHD3_PHF14"/>
    <property type="match status" value="1"/>
</dbReference>
<dbReference type="InterPro" id="IPR019786">
    <property type="entry name" value="Zinc_finger_PHD-type_CS"/>
</dbReference>
<dbReference type="Pfam" id="PF13832">
    <property type="entry name" value="zf-HC5HC2H_2"/>
    <property type="match status" value="1"/>
</dbReference>
<feature type="domain" description="PHD-type" evidence="7">
    <location>
        <begin position="251"/>
        <end position="311"/>
    </location>
</feature>
<dbReference type="PROSITE" id="PS50016">
    <property type="entry name" value="ZF_PHD_2"/>
    <property type="match status" value="3"/>
</dbReference>
<name>A0A9U8E7F8_BIOGL</name>
<evidence type="ECO:0000256" key="2">
    <source>
        <dbReference type="ARBA" id="ARBA00022771"/>
    </source>
</evidence>
<evidence type="ECO:0000256" key="3">
    <source>
        <dbReference type="ARBA" id="ARBA00022833"/>
    </source>
</evidence>
<dbReference type="CDD" id="cd15561">
    <property type="entry name" value="PHD1_PHF14"/>
    <property type="match status" value="1"/>
</dbReference>
<dbReference type="SUPFAM" id="SSF57903">
    <property type="entry name" value="FYVE/PHD zinc finger"/>
    <property type="match status" value="3"/>
</dbReference>
<feature type="compositionally biased region" description="Basic and acidic residues" evidence="6">
    <location>
        <begin position="153"/>
        <end position="165"/>
    </location>
</feature>
<feature type="compositionally biased region" description="Basic residues" evidence="6">
    <location>
        <begin position="751"/>
        <end position="769"/>
    </location>
</feature>
<dbReference type="InterPro" id="IPR001965">
    <property type="entry name" value="Znf_PHD"/>
</dbReference>
<dbReference type="RefSeq" id="XP_013074927.2">
    <property type="nucleotide sequence ID" value="XM_013219473.2"/>
</dbReference>
<gene>
    <name evidence="10" type="primary">LOC106061366</name>
</gene>
<keyword evidence="3" id="KW-0862">Zinc</keyword>
<dbReference type="GeneID" id="106061366"/>
<dbReference type="OMA" id="RIKVIVC"/>
<evidence type="ECO:0000313" key="10">
    <source>
        <dbReference type="RefSeq" id="XP_013074927.2"/>
    </source>
</evidence>
<evidence type="ECO:0000256" key="6">
    <source>
        <dbReference type="SAM" id="MobiDB-lite"/>
    </source>
</evidence>
<dbReference type="OrthoDB" id="6287393at2759"/>
<feature type="domain" description="PHD-type" evidence="7">
    <location>
        <begin position="824"/>
        <end position="877"/>
    </location>
</feature>
<dbReference type="InterPro" id="IPR050701">
    <property type="entry name" value="Histone_Mod_Regulator"/>
</dbReference>
<feature type="region of interest" description="Disordered" evidence="6">
    <location>
        <begin position="708"/>
        <end position="729"/>
    </location>
</feature>
<keyword evidence="9" id="KW-1185">Reference proteome</keyword>
<dbReference type="InterPro" id="IPR013083">
    <property type="entry name" value="Znf_RING/FYVE/PHD"/>
</dbReference>
<feature type="compositionally biased region" description="Polar residues" evidence="6">
    <location>
        <begin position="10"/>
        <end position="21"/>
    </location>
</feature>
<feature type="compositionally biased region" description="Acidic residues" evidence="6">
    <location>
        <begin position="89"/>
        <end position="152"/>
    </location>
</feature>
<feature type="region of interest" description="Disordered" evidence="6">
    <location>
        <begin position="745"/>
        <end position="802"/>
    </location>
</feature>
<dbReference type="CDD" id="cd15562">
    <property type="entry name" value="PHD2_PHF14"/>
    <property type="match status" value="1"/>
</dbReference>
<dbReference type="PROSITE" id="PS51805">
    <property type="entry name" value="EPHD"/>
    <property type="match status" value="1"/>
</dbReference>
<feature type="region of interest" description="Disordered" evidence="6">
    <location>
        <begin position="885"/>
        <end position="920"/>
    </location>
</feature>
<feature type="compositionally biased region" description="Polar residues" evidence="6">
    <location>
        <begin position="774"/>
        <end position="783"/>
    </location>
</feature>
<dbReference type="PROSITE" id="PS01359">
    <property type="entry name" value="ZF_PHD_1"/>
    <property type="match status" value="2"/>
</dbReference>
<evidence type="ECO:0000259" key="7">
    <source>
        <dbReference type="PROSITE" id="PS50016"/>
    </source>
</evidence>
<accession>A0A9U8E7F8</accession>
<feature type="compositionally biased region" description="Polar residues" evidence="6">
    <location>
        <begin position="790"/>
        <end position="802"/>
    </location>
</feature>
<dbReference type="Gene3D" id="2.30.30.1150">
    <property type="match status" value="1"/>
</dbReference>
<feature type="coiled-coil region" evidence="5">
    <location>
        <begin position="558"/>
        <end position="606"/>
    </location>
</feature>
<organism evidence="9 10">
    <name type="scientific">Biomphalaria glabrata</name>
    <name type="common">Bloodfluke planorb</name>
    <name type="synonym">Freshwater snail</name>
    <dbReference type="NCBI Taxonomy" id="6526"/>
    <lineage>
        <taxon>Eukaryota</taxon>
        <taxon>Metazoa</taxon>
        <taxon>Spiralia</taxon>
        <taxon>Lophotrochozoa</taxon>
        <taxon>Mollusca</taxon>
        <taxon>Gastropoda</taxon>
        <taxon>Heterobranchia</taxon>
        <taxon>Euthyneura</taxon>
        <taxon>Panpulmonata</taxon>
        <taxon>Hygrophila</taxon>
        <taxon>Lymnaeoidea</taxon>
        <taxon>Planorbidae</taxon>
        <taxon>Biomphalaria</taxon>
    </lineage>
</organism>
<reference evidence="10" key="1">
    <citation type="submission" date="2025-08" db="UniProtKB">
        <authorList>
            <consortium name="RefSeq"/>
        </authorList>
    </citation>
    <scope>IDENTIFICATION</scope>
</reference>
<evidence type="ECO:0000256" key="4">
    <source>
        <dbReference type="PROSITE-ProRule" id="PRU00146"/>
    </source>
</evidence>
<feature type="domain" description="PHD-type" evidence="7">
    <location>
        <begin position="651"/>
        <end position="705"/>
    </location>
</feature>
<feature type="compositionally biased region" description="Basic and acidic residues" evidence="6">
    <location>
        <begin position="73"/>
        <end position="82"/>
    </location>
</feature>
<keyword evidence="2 4" id="KW-0863">Zinc-finger</keyword>
<dbReference type="GO" id="GO:0006357">
    <property type="term" value="P:regulation of transcription by RNA polymerase II"/>
    <property type="evidence" value="ECO:0007669"/>
    <property type="project" value="TreeGrafter"/>
</dbReference>
<dbReference type="PANTHER" id="PTHR13793">
    <property type="entry name" value="PHD FINGER PROTEINS"/>
    <property type="match status" value="1"/>
</dbReference>
<dbReference type="InterPro" id="IPR019787">
    <property type="entry name" value="Znf_PHD-finger"/>
</dbReference>
<evidence type="ECO:0000256" key="1">
    <source>
        <dbReference type="ARBA" id="ARBA00022723"/>
    </source>
</evidence>
<keyword evidence="1" id="KW-0479">Metal-binding</keyword>
<dbReference type="KEGG" id="bgt:106061366"/>
<feature type="region of interest" description="Disordered" evidence="6">
    <location>
        <begin position="1"/>
        <end position="242"/>
    </location>
</feature>